<dbReference type="EMBL" id="LAPT01000036">
    <property type="protein sequence ID" value="PXF31670.1"/>
    <property type="molecule type" value="Genomic_DNA"/>
</dbReference>
<dbReference type="RefSeq" id="WP_110186968.1">
    <property type="nucleotide sequence ID" value="NZ_CP177354.1"/>
</dbReference>
<feature type="region of interest" description="Disordered" evidence="1">
    <location>
        <begin position="1"/>
        <end position="38"/>
    </location>
</feature>
<name>A0ABX5M144_9GAMM</name>
<proteinExistence type="predicted"/>
<evidence type="ECO:0000313" key="2">
    <source>
        <dbReference type="EMBL" id="PXF31670.1"/>
    </source>
</evidence>
<protein>
    <submittedName>
        <fullName evidence="2">Uncharacterized protein</fullName>
    </submittedName>
</protein>
<evidence type="ECO:0000313" key="3">
    <source>
        <dbReference type="Proteomes" id="UP000248090"/>
    </source>
</evidence>
<evidence type="ECO:0000256" key="1">
    <source>
        <dbReference type="SAM" id="MobiDB-lite"/>
    </source>
</evidence>
<dbReference type="Proteomes" id="UP000248090">
    <property type="component" value="Unassembled WGS sequence"/>
</dbReference>
<accession>A0ABX5M144</accession>
<gene>
    <name evidence="2" type="ORF">WH50_08730</name>
</gene>
<comment type="caution">
    <text evidence="2">The sequence shown here is derived from an EMBL/GenBank/DDBJ whole genome shotgun (WGS) entry which is preliminary data.</text>
</comment>
<organism evidence="2 3">
    <name type="scientific">Pokkaliibacter plantistimulans</name>
    <dbReference type="NCBI Taxonomy" id="1635171"/>
    <lineage>
        <taxon>Bacteria</taxon>
        <taxon>Pseudomonadati</taxon>
        <taxon>Pseudomonadota</taxon>
        <taxon>Gammaproteobacteria</taxon>
        <taxon>Oceanospirillales</taxon>
        <taxon>Balneatrichaceae</taxon>
        <taxon>Pokkaliibacter</taxon>
    </lineage>
</organism>
<sequence>MTRVTHAGLPQTSLLAAAGQPSTLQRSQSLPASGAGAAAQQARLTDRLASLQRSSHSGVQQELQHLLAQSWLYQRTQQQSSHGSDFAALRRQQLASIKGGEQIASQYGLHFAQEGMPPRTADIRQGSKIALRHPLDTDYVRTKPSTAQLDRCLALYHASGGQNDNNIIFVNSRHAAKQIVKQLCHDGKTPEQFTTTADYLNQHLKPLQPGLFALNLENGLAVEYGKRYCEHFGGAPSLYATSGVNSGPVASDRTVDNLQLLQRLKPQQADSVSTALRAIPADHAMSALAGTAAALIDSLVTTLEEKGLDQRHRHNPLLASGLQALHAVADSMPALSRNSAQFINAYNILMEEMQVCLSASRPYTLHDFHQAAASTGGHHLLPPALRQDSEVRLFSSGMAALSTGLNLCRKLAGSSKVDDLLKPSGEKIPSYYETNTVRDYPQQASLLSRAKHSLRAGLHLPGMSGGAFSATLHDSIPSQKGHRPDITVDTLVGAINSKLAAASRFSKPMVVMLDTTLEQRGEVDSLLHQLAKPLQQGKLRLILCKSLQKYANLGCGKAMGGTVALVSVNDQAAQRARQSLQLAERDVNWMAGNEAQLLTHLLKQHEHEFDLLDHAKQNLDFVARTCFHGLAGHARFDAHDPAMPYAVLLRDDQTKHTLHLTDQSGEVKVDIGMAAYINHNYVNPRAGFGYADTTISSAPLNDQNADRLFIGQESHAELTEAFYLASKMMQQPHCQWGWPQARQLIDALVNEGLRQHPMASNRPSTLAQKLNHIGRQELPASPSAQTGVLAQRQQQETNQRSGFTLNKITSVVNFLGNFTRKMGVPEDWQRGPDRQLLDELLPPLIQSGLPGVSNLGRTNIMALHTFLCRADMSSEDPARQQAGLKRLLDASNRLPGLPQQVDSLLAIPEQVFTEADKATQEHVINTLLLPADMPTRLSVIGNLLAWGKHQLAEHCLTAAEQSLDRGALKPETFSQTSAPGQIATLGQQERLDYLRQLAARRQP</sequence>
<reference evidence="2 3" key="1">
    <citation type="submission" date="2015-03" db="EMBL/GenBank/DDBJ databases">
        <authorList>
            <person name="Krishnan R."/>
            <person name="Midha S."/>
            <person name="Patil P.B."/>
            <person name="Rameshkumar N."/>
        </authorList>
    </citation>
    <scope>NUCLEOTIDE SEQUENCE [LARGE SCALE GENOMIC DNA]</scope>
    <source>
        <strain evidence="2 3">L1E11</strain>
    </source>
</reference>
<keyword evidence="3" id="KW-1185">Reference proteome</keyword>
<feature type="compositionally biased region" description="Polar residues" evidence="1">
    <location>
        <begin position="10"/>
        <end position="31"/>
    </location>
</feature>